<reference evidence="2" key="1">
    <citation type="submission" date="2018-01" db="EMBL/GenBank/DDBJ databases">
        <title>An insight into the sialome of Amazonian anophelines.</title>
        <authorList>
            <person name="Ribeiro J.M."/>
            <person name="Scarpassa V."/>
            <person name="Calvo E."/>
        </authorList>
    </citation>
    <scope>NUCLEOTIDE SEQUENCE</scope>
</reference>
<keyword evidence="1" id="KW-0732">Signal</keyword>
<accession>A0A2M4DGZ9</accession>
<dbReference type="EMBL" id="GGFL01012240">
    <property type="protein sequence ID" value="MBW76418.1"/>
    <property type="molecule type" value="Transcribed_RNA"/>
</dbReference>
<feature type="chain" id="PRO_5014902068" description="Secreted protein" evidence="1">
    <location>
        <begin position="32"/>
        <end position="90"/>
    </location>
</feature>
<feature type="signal peptide" evidence="1">
    <location>
        <begin position="1"/>
        <end position="31"/>
    </location>
</feature>
<evidence type="ECO:0000256" key="1">
    <source>
        <dbReference type="SAM" id="SignalP"/>
    </source>
</evidence>
<sequence>MLLKLCWPPPCHGPPFLLLLNMLLALRTCVAIGRRWVMPVAFDCYRSLDSSTAPAQRTLGCMIAIWKTFNGCAAAPYITPSLTRPSATNS</sequence>
<dbReference type="AlphaFoldDB" id="A0A2M4DGZ9"/>
<evidence type="ECO:0000313" key="2">
    <source>
        <dbReference type="EMBL" id="MBW76418.1"/>
    </source>
</evidence>
<evidence type="ECO:0008006" key="3">
    <source>
        <dbReference type="Google" id="ProtNLM"/>
    </source>
</evidence>
<name>A0A2M4DGZ9_ANODA</name>
<proteinExistence type="predicted"/>
<organism evidence="2">
    <name type="scientific">Anopheles darlingi</name>
    <name type="common">Mosquito</name>
    <dbReference type="NCBI Taxonomy" id="43151"/>
    <lineage>
        <taxon>Eukaryota</taxon>
        <taxon>Metazoa</taxon>
        <taxon>Ecdysozoa</taxon>
        <taxon>Arthropoda</taxon>
        <taxon>Hexapoda</taxon>
        <taxon>Insecta</taxon>
        <taxon>Pterygota</taxon>
        <taxon>Neoptera</taxon>
        <taxon>Endopterygota</taxon>
        <taxon>Diptera</taxon>
        <taxon>Nematocera</taxon>
        <taxon>Culicoidea</taxon>
        <taxon>Culicidae</taxon>
        <taxon>Anophelinae</taxon>
        <taxon>Anopheles</taxon>
    </lineage>
</organism>
<protein>
    <recommendedName>
        <fullName evidence="3">Secreted protein</fullName>
    </recommendedName>
</protein>